<dbReference type="AlphaFoldDB" id="A0A6L6QC82"/>
<dbReference type="InterPro" id="IPR013096">
    <property type="entry name" value="Cupin_2"/>
</dbReference>
<evidence type="ECO:0000313" key="2">
    <source>
        <dbReference type="EMBL" id="MTW09820.1"/>
    </source>
</evidence>
<dbReference type="RefSeq" id="WP_155452763.1">
    <property type="nucleotide sequence ID" value="NZ_WNKX01000002.1"/>
</dbReference>
<feature type="domain" description="Cupin type-2" evidence="1">
    <location>
        <begin position="40"/>
        <end position="100"/>
    </location>
</feature>
<dbReference type="OrthoDB" id="8265259at2"/>
<accession>A0A6L6QC82</accession>
<dbReference type="InterPro" id="IPR011051">
    <property type="entry name" value="RmlC_Cupin_sf"/>
</dbReference>
<dbReference type="Gene3D" id="2.60.120.10">
    <property type="entry name" value="Jelly Rolls"/>
    <property type="match status" value="1"/>
</dbReference>
<keyword evidence="3" id="KW-1185">Reference proteome</keyword>
<organism evidence="2 3">
    <name type="scientific">Massilia eburnea</name>
    <dbReference type="NCBI Taxonomy" id="1776165"/>
    <lineage>
        <taxon>Bacteria</taxon>
        <taxon>Pseudomonadati</taxon>
        <taxon>Pseudomonadota</taxon>
        <taxon>Betaproteobacteria</taxon>
        <taxon>Burkholderiales</taxon>
        <taxon>Oxalobacteraceae</taxon>
        <taxon>Telluria group</taxon>
        <taxon>Massilia</taxon>
    </lineage>
</organism>
<reference evidence="2 3" key="1">
    <citation type="submission" date="2019-11" db="EMBL/GenBank/DDBJ databases">
        <title>Type strains purchased from KCTC, JCM and DSMZ.</title>
        <authorList>
            <person name="Lu H."/>
        </authorList>
    </citation>
    <scope>NUCLEOTIDE SEQUENCE [LARGE SCALE GENOMIC DNA]</scope>
    <source>
        <strain evidence="2 3">JCM 31587</strain>
    </source>
</reference>
<protein>
    <recommendedName>
        <fullName evidence="1">Cupin type-2 domain-containing protein</fullName>
    </recommendedName>
</protein>
<gene>
    <name evidence="2" type="ORF">GM658_04340</name>
</gene>
<evidence type="ECO:0000259" key="1">
    <source>
        <dbReference type="Pfam" id="PF07883"/>
    </source>
</evidence>
<sequence length="110" mass="11657">MALPHATSGQVVRIGREAGESLSQFSSIALAKTQQMELIRMTVPAGRALAEHAVRGQITLQCLEGEVAFDAHGRTALLRAGELLYLEGGAPHSLRANADSLLLLTILLAD</sequence>
<name>A0A6L6QC82_9BURK</name>
<dbReference type="SUPFAM" id="SSF51182">
    <property type="entry name" value="RmlC-like cupins"/>
    <property type="match status" value="1"/>
</dbReference>
<dbReference type="InterPro" id="IPR014710">
    <property type="entry name" value="RmlC-like_jellyroll"/>
</dbReference>
<dbReference type="EMBL" id="WNKX01000002">
    <property type="protein sequence ID" value="MTW09820.1"/>
    <property type="molecule type" value="Genomic_DNA"/>
</dbReference>
<evidence type="ECO:0000313" key="3">
    <source>
        <dbReference type="Proteomes" id="UP000472320"/>
    </source>
</evidence>
<proteinExistence type="predicted"/>
<comment type="caution">
    <text evidence="2">The sequence shown here is derived from an EMBL/GenBank/DDBJ whole genome shotgun (WGS) entry which is preliminary data.</text>
</comment>
<dbReference type="Proteomes" id="UP000472320">
    <property type="component" value="Unassembled WGS sequence"/>
</dbReference>
<dbReference type="Pfam" id="PF07883">
    <property type="entry name" value="Cupin_2"/>
    <property type="match status" value="1"/>
</dbReference>